<name>A0A4Y7THS6_COPMI</name>
<dbReference type="OrthoDB" id="419598at2759"/>
<dbReference type="SUPFAM" id="SSF51735">
    <property type="entry name" value="NAD(P)-binding Rossmann-fold domains"/>
    <property type="match status" value="1"/>
</dbReference>
<evidence type="ECO:0000313" key="3">
    <source>
        <dbReference type="Proteomes" id="UP000298030"/>
    </source>
</evidence>
<feature type="domain" description="NAD(P)-binding" evidence="1">
    <location>
        <begin position="7"/>
        <end position="182"/>
    </location>
</feature>
<dbReference type="EMBL" id="QPFP01000012">
    <property type="protein sequence ID" value="TEB33551.1"/>
    <property type="molecule type" value="Genomic_DNA"/>
</dbReference>
<dbReference type="STRING" id="71717.A0A4Y7THS6"/>
<dbReference type="Proteomes" id="UP000298030">
    <property type="component" value="Unassembled WGS sequence"/>
</dbReference>
<dbReference type="Pfam" id="PF13460">
    <property type="entry name" value="NAD_binding_10"/>
    <property type="match status" value="1"/>
</dbReference>
<evidence type="ECO:0000259" key="1">
    <source>
        <dbReference type="Pfam" id="PF13460"/>
    </source>
</evidence>
<proteinExistence type="predicted"/>
<accession>A0A4Y7THS6</accession>
<dbReference type="Gene3D" id="3.90.25.10">
    <property type="entry name" value="UDP-galactose 4-epimerase, domain 1"/>
    <property type="match status" value="1"/>
</dbReference>
<keyword evidence="3" id="KW-1185">Reference proteome</keyword>
<dbReference type="InterPro" id="IPR051604">
    <property type="entry name" value="Ergot_Alk_Oxidoreductase"/>
</dbReference>
<sequence>MTTLITGGTSKIGLGLAKRLRASGKGVIFGTRSPQKIPSQYKHVLHDWDDPATFGNAFTADLGATIESVYLLPPPACLEPLPIVKSFIDIAVEKGVKKLVLLSGSPCEKGGVAAGRVHEYLDSLGVDYVALRPTWFIENIFEGLSYGIKGSGEVVTVVPNGRIPFISVEDIAQAAYEAITQPTKFKDIFVLGPQALTYDEVVETLKDYVGSPVTHKAISPDEQIARYKAFGLAPDYFQMLVQMEADTNDGREERYLERENKYVGTHTVAGILEARRDFWKQ</sequence>
<comment type="caution">
    <text evidence="2">The sequence shown here is derived from an EMBL/GenBank/DDBJ whole genome shotgun (WGS) entry which is preliminary data.</text>
</comment>
<evidence type="ECO:0000313" key="2">
    <source>
        <dbReference type="EMBL" id="TEB33551.1"/>
    </source>
</evidence>
<gene>
    <name evidence="2" type="ORF">FA13DRAFT_1833984</name>
</gene>
<dbReference type="InterPro" id="IPR016040">
    <property type="entry name" value="NAD(P)-bd_dom"/>
</dbReference>
<dbReference type="PANTHER" id="PTHR43162">
    <property type="match status" value="1"/>
</dbReference>
<protein>
    <submittedName>
        <fullName evidence="2">NAD(P)-binding protein</fullName>
    </submittedName>
</protein>
<dbReference type="Gene3D" id="3.40.50.720">
    <property type="entry name" value="NAD(P)-binding Rossmann-like Domain"/>
    <property type="match status" value="1"/>
</dbReference>
<dbReference type="AlphaFoldDB" id="A0A4Y7THS6"/>
<organism evidence="2 3">
    <name type="scientific">Coprinellus micaceus</name>
    <name type="common">Glistening ink-cap mushroom</name>
    <name type="synonym">Coprinus micaceus</name>
    <dbReference type="NCBI Taxonomy" id="71717"/>
    <lineage>
        <taxon>Eukaryota</taxon>
        <taxon>Fungi</taxon>
        <taxon>Dikarya</taxon>
        <taxon>Basidiomycota</taxon>
        <taxon>Agaricomycotina</taxon>
        <taxon>Agaricomycetes</taxon>
        <taxon>Agaricomycetidae</taxon>
        <taxon>Agaricales</taxon>
        <taxon>Agaricineae</taxon>
        <taxon>Psathyrellaceae</taxon>
        <taxon>Coprinellus</taxon>
    </lineage>
</organism>
<dbReference type="PANTHER" id="PTHR43162:SF1">
    <property type="entry name" value="PRESTALK A DIFFERENTIATION PROTEIN A"/>
    <property type="match status" value="1"/>
</dbReference>
<reference evidence="2 3" key="1">
    <citation type="journal article" date="2019" name="Nat. Ecol. Evol.">
        <title>Megaphylogeny resolves global patterns of mushroom evolution.</title>
        <authorList>
            <person name="Varga T."/>
            <person name="Krizsan K."/>
            <person name="Foldi C."/>
            <person name="Dima B."/>
            <person name="Sanchez-Garcia M."/>
            <person name="Sanchez-Ramirez S."/>
            <person name="Szollosi G.J."/>
            <person name="Szarkandi J.G."/>
            <person name="Papp V."/>
            <person name="Albert L."/>
            <person name="Andreopoulos W."/>
            <person name="Angelini C."/>
            <person name="Antonin V."/>
            <person name="Barry K.W."/>
            <person name="Bougher N.L."/>
            <person name="Buchanan P."/>
            <person name="Buyck B."/>
            <person name="Bense V."/>
            <person name="Catcheside P."/>
            <person name="Chovatia M."/>
            <person name="Cooper J."/>
            <person name="Damon W."/>
            <person name="Desjardin D."/>
            <person name="Finy P."/>
            <person name="Geml J."/>
            <person name="Haridas S."/>
            <person name="Hughes K."/>
            <person name="Justo A."/>
            <person name="Karasinski D."/>
            <person name="Kautmanova I."/>
            <person name="Kiss B."/>
            <person name="Kocsube S."/>
            <person name="Kotiranta H."/>
            <person name="LaButti K.M."/>
            <person name="Lechner B.E."/>
            <person name="Liimatainen K."/>
            <person name="Lipzen A."/>
            <person name="Lukacs Z."/>
            <person name="Mihaltcheva S."/>
            <person name="Morgado L.N."/>
            <person name="Niskanen T."/>
            <person name="Noordeloos M.E."/>
            <person name="Ohm R.A."/>
            <person name="Ortiz-Santana B."/>
            <person name="Ovrebo C."/>
            <person name="Racz N."/>
            <person name="Riley R."/>
            <person name="Savchenko A."/>
            <person name="Shiryaev A."/>
            <person name="Soop K."/>
            <person name="Spirin V."/>
            <person name="Szebenyi C."/>
            <person name="Tomsovsky M."/>
            <person name="Tulloss R.E."/>
            <person name="Uehling J."/>
            <person name="Grigoriev I.V."/>
            <person name="Vagvolgyi C."/>
            <person name="Papp T."/>
            <person name="Martin F.M."/>
            <person name="Miettinen O."/>
            <person name="Hibbett D.S."/>
            <person name="Nagy L.G."/>
        </authorList>
    </citation>
    <scope>NUCLEOTIDE SEQUENCE [LARGE SCALE GENOMIC DNA]</scope>
    <source>
        <strain evidence="2 3">FP101781</strain>
    </source>
</reference>
<dbReference type="InterPro" id="IPR036291">
    <property type="entry name" value="NAD(P)-bd_dom_sf"/>
</dbReference>